<reference evidence="10 11" key="1">
    <citation type="submission" date="2019-03" db="EMBL/GenBank/DDBJ databases">
        <title>Genome sequence of Sphingomonas sp. 17J27-24.</title>
        <authorList>
            <person name="Kim M."/>
            <person name="Maeng S."/>
            <person name="Sathiyaraj S."/>
        </authorList>
    </citation>
    <scope>NUCLEOTIDE SEQUENCE [LARGE SCALE GENOMIC DNA]</scope>
    <source>
        <strain evidence="10 11">17J27-24</strain>
    </source>
</reference>
<evidence type="ECO:0000313" key="10">
    <source>
        <dbReference type="EMBL" id="TFI59081.1"/>
    </source>
</evidence>
<dbReference type="Proteomes" id="UP000298213">
    <property type="component" value="Unassembled WGS sequence"/>
</dbReference>
<comment type="caution">
    <text evidence="10">The sequence shown here is derived from an EMBL/GenBank/DDBJ whole genome shotgun (WGS) entry which is preliminary data.</text>
</comment>
<proteinExistence type="predicted"/>
<dbReference type="InterPro" id="IPR036097">
    <property type="entry name" value="HisK_dim/P_sf"/>
</dbReference>
<dbReference type="SUPFAM" id="SSF52172">
    <property type="entry name" value="CheY-like"/>
    <property type="match status" value="2"/>
</dbReference>
<feature type="modified residue" description="4-aspartylphosphate" evidence="6">
    <location>
        <position position="469"/>
    </location>
</feature>
<evidence type="ECO:0000259" key="9">
    <source>
        <dbReference type="PROSITE" id="PS50110"/>
    </source>
</evidence>
<dbReference type="InterPro" id="IPR003661">
    <property type="entry name" value="HisK_dim/P_dom"/>
</dbReference>
<feature type="domain" description="Response regulatory" evidence="9">
    <location>
        <begin position="420"/>
        <end position="533"/>
    </location>
</feature>
<evidence type="ECO:0000256" key="3">
    <source>
        <dbReference type="ARBA" id="ARBA00022553"/>
    </source>
</evidence>
<dbReference type="InterPro" id="IPR004358">
    <property type="entry name" value="Sig_transdc_His_kin-like_C"/>
</dbReference>
<keyword evidence="3 6" id="KW-0597">Phosphoprotein</keyword>
<dbReference type="AlphaFoldDB" id="A0A4Y8ZSU3"/>
<dbReference type="SUPFAM" id="SSF47384">
    <property type="entry name" value="Homodimeric domain of signal transducing histidine kinase"/>
    <property type="match status" value="1"/>
</dbReference>
<organism evidence="10 11">
    <name type="scientific">Sphingomonas parva</name>
    <dbReference type="NCBI Taxonomy" id="2555898"/>
    <lineage>
        <taxon>Bacteria</taxon>
        <taxon>Pseudomonadati</taxon>
        <taxon>Pseudomonadota</taxon>
        <taxon>Alphaproteobacteria</taxon>
        <taxon>Sphingomonadales</taxon>
        <taxon>Sphingomonadaceae</taxon>
        <taxon>Sphingomonas</taxon>
    </lineage>
</organism>
<feature type="modified residue" description="4-aspartylphosphate" evidence="6">
    <location>
        <position position="588"/>
    </location>
</feature>
<evidence type="ECO:0000313" key="11">
    <source>
        <dbReference type="Proteomes" id="UP000298213"/>
    </source>
</evidence>
<dbReference type="PROSITE" id="PS50109">
    <property type="entry name" value="HIS_KIN"/>
    <property type="match status" value="1"/>
</dbReference>
<sequence>MYPQGTRRVHRGDFAKMKVDHAPSGAVSTKTLGGANVLRRFLGASLIGACAAGWSGGIAAGMAAADMSAVQITILVLAGAALLSVALWVLAAHPAQRMAVPLDRLLELEARESGDPTARATMLRRLGDIEAAAERAATELLEQMQSDAAAIAELGRSRDQAVSASQAKSQFLTNMSHELRTPLNAIIGYSTLLQEDAIADGRQQEEEDLGRVLVAGRRLLMLINDILELSRIESGRAAYERSIIDVASLVQSAVSGFDLARDGNGNRLELYVEDPIGIMISDAAKVRQCLLNLIGNALKFTRDGEVRLSARAARRDGIELIDFEVVDNGVGMTPEQTAQLFHDCPEEVTITQSGSPKLGLVITHRLATMIGGSVSVRSVVGEGSVFTLSVPREPPRALAEDEELPIREPAEVLRTEGQKTALVIDDESTAIDILRRWLSRFGYAVIAAHDGEAGVELARSAKPDIILLDIYMPGPSGYDVLEALRADEALASIPVIVVSVSDDRSRGLRAGASDTLMKPVPPERLREVLDVYCRDVEGEVLIIEDDADAGELIRRTSSNIGLSAVRATSGEEGLALARANPPAAIVLDLGLPGMSGFEVLAALEADVRLKNIPVLIVSGREISVSEHQAITRARGIYHAKGYASPRQIAESLKMVVAR</sequence>
<dbReference type="InterPro" id="IPR011006">
    <property type="entry name" value="CheY-like_superfamily"/>
</dbReference>
<dbReference type="SMART" id="SM00388">
    <property type="entry name" value="HisKA"/>
    <property type="match status" value="1"/>
</dbReference>
<dbReference type="InterPro" id="IPR001789">
    <property type="entry name" value="Sig_transdc_resp-reg_receiver"/>
</dbReference>
<dbReference type="SMART" id="SM00448">
    <property type="entry name" value="REC"/>
    <property type="match status" value="2"/>
</dbReference>
<accession>A0A4Y8ZSU3</accession>
<name>A0A4Y8ZSU3_9SPHN</name>
<dbReference type="InterPro" id="IPR005467">
    <property type="entry name" value="His_kinase_dom"/>
</dbReference>
<dbReference type="Pfam" id="PF00072">
    <property type="entry name" value="Response_reg"/>
    <property type="match status" value="2"/>
</dbReference>
<dbReference type="PRINTS" id="PR00344">
    <property type="entry name" value="BCTRLSENSOR"/>
</dbReference>
<dbReference type="EC" id="2.7.13.3" evidence="2"/>
<dbReference type="PROSITE" id="PS50110">
    <property type="entry name" value="RESPONSE_REGULATORY"/>
    <property type="match status" value="2"/>
</dbReference>
<comment type="catalytic activity">
    <reaction evidence="1">
        <text>ATP + protein L-histidine = ADP + protein N-phospho-L-histidine.</text>
        <dbReference type="EC" id="2.7.13.3"/>
    </reaction>
</comment>
<evidence type="ECO:0000256" key="1">
    <source>
        <dbReference type="ARBA" id="ARBA00000085"/>
    </source>
</evidence>
<feature type="transmembrane region" description="Helical" evidence="7">
    <location>
        <begin position="41"/>
        <end position="65"/>
    </location>
</feature>
<dbReference type="PANTHER" id="PTHR43047:SF72">
    <property type="entry name" value="OSMOSENSING HISTIDINE PROTEIN KINASE SLN1"/>
    <property type="match status" value="1"/>
</dbReference>
<dbReference type="Pfam" id="PF00512">
    <property type="entry name" value="HisKA"/>
    <property type="match status" value="1"/>
</dbReference>
<dbReference type="SUPFAM" id="SSF55874">
    <property type="entry name" value="ATPase domain of HSP90 chaperone/DNA topoisomerase II/histidine kinase"/>
    <property type="match status" value="1"/>
</dbReference>
<gene>
    <name evidence="10" type="ORF">E2493_06025</name>
</gene>
<dbReference type="Gene3D" id="3.40.50.2300">
    <property type="match status" value="2"/>
</dbReference>
<dbReference type="CDD" id="cd00082">
    <property type="entry name" value="HisKA"/>
    <property type="match status" value="1"/>
</dbReference>
<dbReference type="SMART" id="SM00387">
    <property type="entry name" value="HATPase_c"/>
    <property type="match status" value="1"/>
</dbReference>
<dbReference type="GO" id="GO:0000155">
    <property type="term" value="F:phosphorelay sensor kinase activity"/>
    <property type="evidence" value="ECO:0007669"/>
    <property type="project" value="InterPro"/>
</dbReference>
<evidence type="ECO:0000256" key="6">
    <source>
        <dbReference type="PROSITE-ProRule" id="PRU00169"/>
    </source>
</evidence>
<dbReference type="OrthoDB" id="9801651at2"/>
<evidence type="ECO:0000259" key="8">
    <source>
        <dbReference type="PROSITE" id="PS50109"/>
    </source>
</evidence>
<keyword evidence="11" id="KW-1185">Reference proteome</keyword>
<evidence type="ECO:0000256" key="5">
    <source>
        <dbReference type="ARBA" id="ARBA00022777"/>
    </source>
</evidence>
<dbReference type="GO" id="GO:0005886">
    <property type="term" value="C:plasma membrane"/>
    <property type="evidence" value="ECO:0007669"/>
    <property type="project" value="TreeGrafter"/>
</dbReference>
<evidence type="ECO:0000256" key="4">
    <source>
        <dbReference type="ARBA" id="ARBA00022679"/>
    </source>
</evidence>
<evidence type="ECO:0000256" key="7">
    <source>
        <dbReference type="SAM" id="Phobius"/>
    </source>
</evidence>
<dbReference type="PANTHER" id="PTHR43047">
    <property type="entry name" value="TWO-COMPONENT HISTIDINE PROTEIN KINASE"/>
    <property type="match status" value="1"/>
</dbReference>
<evidence type="ECO:0000256" key="2">
    <source>
        <dbReference type="ARBA" id="ARBA00012438"/>
    </source>
</evidence>
<dbReference type="Pfam" id="PF02518">
    <property type="entry name" value="HATPase_c"/>
    <property type="match status" value="1"/>
</dbReference>
<keyword evidence="5" id="KW-0418">Kinase</keyword>
<feature type="domain" description="Histidine kinase" evidence="8">
    <location>
        <begin position="174"/>
        <end position="394"/>
    </location>
</feature>
<dbReference type="EMBL" id="SPDV01000009">
    <property type="protein sequence ID" value="TFI59081.1"/>
    <property type="molecule type" value="Genomic_DNA"/>
</dbReference>
<dbReference type="InterPro" id="IPR036890">
    <property type="entry name" value="HATPase_C_sf"/>
</dbReference>
<feature type="transmembrane region" description="Helical" evidence="7">
    <location>
        <begin position="72"/>
        <end position="91"/>
    </location>
</feature>
<dbReference type="GO" id="GO:0009927">
    <property type="term" value="F:histidine phosphotransfer kinase activity"/>
    <property type="evidence" value="ECO:0007669"/>
    <property type="project" value="TreeGrafter"/>
</dbReference>
<keyword evidence="7" id="KW-1133">Transmembrane helix</keyword>
<protein>
    <recommendedName>
        <fullName evidence="2">histidine kinase</fullName>
        <ecNumber evidence="2">2.7.13.3</ecNumber>
    </recommendedName>
</protein>
<feature type="domain" description="Response regulatory" evidence="9">
    <location>
        <begin position="539"/>
        <end position="658"/>
    </location>
</feature>
<dbReference type="InterPro" id="IPR003594">
    <property type="entry name" value="HATPase_dom"/>
</dbReference>
<keyword evidence="7" id="KW-0812">Transmembrane</keyword>
<dbReference type="Gene3D" id="3.30.565.10">
    <property type="entry name" value="Histidine kinase-like ATPase, C-terminal domain"/>
    <property type="match status" value="1"/>
</dbReference>
<dbReference type="Gene3D" id="1.10.287.130">
    <property type="match status" value="1"/>
</dbReference>
<keyword evidence="7" id="KW-0472">Membrane</keyword>
<keyword evidence="4" id="KW-0808">Transferase</keyword>